<dbReference type="RefSeq" id="WP_184477483.1">
    <property type="nucleotide sequence ID" value="NZ_JACHIV010000001.1"/>
</dbReference>
<accession>A0A840NC16</accession>
<sequence>MLAGMLVPVLAAAPFYIADRRRDAAAAQAEAEAEKPDAEIHVLHPATQGGISASGPEQAAA</sequence>
<protein>
    <submittedName>
        <fullName evidence="2">Uncharacterized protein</fullName>
    </submittedName>
</protein>
<dbReference type="AlphaFoldDB" id="A0A840NC16"/>
<evidence type="ECO:0000313" key="3">
    <source>
        <dbReference type="Proteomes" id="UP000580474"/>
    </source>
</evidence>
<keyword evidence="3" id="KW-1185">Reference proteome</keyword>
<feature type="compositionally biased region" description="Basic and acidic residues" evidence="1">
    <location>
        <begin position="32"/>
        <end position="42"/>
    </location>
</feature>
<dbReference type="EMBL" id="JACHIV010000001">
    <property type="protein sequence ID" value="MBB5067748.1"/>
    <property type="molecule type" value="Genomic_DNA"/>
</dbReference>
<organism evidence="2 3">
    <name type="scientific">Saccharopolyspora gloriosae</name>
    <dbReference type="NCBI Taxonomy" id="455344"/>
    <lineage>
        <taxon>Bacteria</taxon>
        <taxon>Bacillati</taxon>
        <taxon>Actinomycetota</taxon>
        <taxon>Actinomycetes</taxon>
        <taxon>Pseudonocardiales</taxon>
        <taxon>Pseudonocardiaceae</taxon>
        <taxon>Saccharopolyspora</taxon>
    </lineage>
</organism>
<name>A0A840NC16_9PSEU</name>
<gene>
    <name evidence="2" type="ORF">BJ969_000836</name>
</gene>
<dbReference type="Proteomes" id="UP000580474">
    <property type="component" value="Unassembled WGS sequence"/>
</dbReference>
<proteinExistence type="predicted"/>
<comment type="caution">
    <text evidence="2">The sequence shown here is derived from an EMBL/GenBank/DDBJ whole genome shotgun (WGS) entry which is preliminary data.</text>
</comment>
<reference evidence="2 3" key="1">
    <citation type="submission" date="2020-08" db="EMBL/GenBank/DDBJ databases">
        <title>Sequencing the genomes of 1000 actinobacteria strains.</title>
        <authorList>
            <person name="Klenk H.-P."/>
        </authorList>
    </citation>
    <scope>NUCLEOTIDE SEQUENCE [LARGE SCALE GENOMIC DNA]</scope>
    <source>
        <strain evidence="2 3">DSM 45582</strain>
    </source>
</reference>
<evidence type="ECO:0000256" key="1">
    <source>
        <dbReference type="SAM" id="MobiDB-lite"/>
    </source>
</evidence>
<feature type="region of interest" description="Disordered" evidence="1">
    <location>
        <begin position="26"/>
        <end position="61"/>
    </location>
</feature>
<evidence type="ECO:0000313" key="2">
    <source>
        <dbReference type="EMBL" id="MBB5067748.1"/>
    </source>
</evidence>